<keyword evidence="3" id="KW-1185">Reference proteome</keyword>
<feature type="domain" description="Erythromycin biosynthesis protein CIII-like C-terminal" evidence="1">
    <location>
        <begin position="244"/>
        <end position="377"/>
    </location>
</feature>
<reference evidence="3" key="1">
    <citation type="journal article" date="2019" name="Int. J. Syst. Evol. Microbiol.">
        <title>The Global Catalogue of Microorganisms (GCM) 10K type strain sequencing project: providing services to taxonomists for standard genome sequencing and annotation.</title>
        <authorList>
            <consortium name="The Broad Institute Genomics Platform"/>
            <consortium name="The Broad Institute Genome Sequencing Center for Infectious Disease"/>
            <person name="Wu L."/>
            <person name="Ma J."/>
        </authorList>
    </citation>
    <scope>NUCLEOTIDE SEQUENCE [LARGE SCALE GENOMIC DNA]</scope>
    <source>
        <strain evidence="3">FCH27</strain>
    </source>
</reference>
<organism evidence="2 3">
    <name type="scientific">Nocardioides astragali</name>
    <dbReference type="NCBI Taxonomy" id="1776736"/>
    <lineage>
        <taxon>Bacteria</taxon>
        <taxon>Bacillati</taxon>
        <taxon>Actinomycetota</taxon>
        <taxon>Actinomycetes</taxon>
        <taxon>Propionibacteriales</taxon>
        <taxon>Nocardioidaceae</taxon>
        <taxon>Nocardioides</taxon>
    </lineage>
</organism>
<name>A0ABW2N2U3_9ACTN</name>
<protein>
    <submittedName>
        <fullName evidence="2">Glycosyltransferase</fullName>
    </submittedName>
</protein>
<dbReference type="RefSeq" id="WP_255892594.1">
    <property type="nucleotide sequence ID" value="NZ_JAFMZM010000007.1"/>
</dbReference>
<dbReference type="Gene3D" id="3.40.50.2000">
    <property type="entry name" value="Glycogen Phosphorylase B"/>
    <property type="match status" value="2"/>
</dbReference>
<dbReference type="PANTHER" id="PTHR48050:SF13">
    <property type="entry name" value="STEROL 3-BETA-GLUCOSYLTRANSFERASE UGT80A2"/>
    <property type="match status" value="1"/>
</dbReference>
<dbReference type="InterPro" id="IPR002213">
    <property type="entry name" value="UDP_glucos_trans"/>
</dbReference>
<gene>
    <name evidence="2" type="ORF">ACFQO6_08495</name>
</gene>
<dbReference type="CDD" id="cd03784">
    <property type="entry name" value="GT1_Gtf-like"/>
    <property type="match status" value="1"/>
</dbReference>
<evidence type="ECO:0000259" key="1">
    <source>
        <dbReference type="Pfam" id="PF06722"/>
    </source>
</evidence>
<evidence type="ECO:0000313" key="3">
    <source>
        <dbReference type="Proteomes" id="UP001596524"/>
    </source>
</evidence>
<dbReference type="PANTHER" id="PTHR48050">
    <property type="entry name" value="STEROL 3-BETA-GLUCOSYLTRANSFERASE"/>
    <property type="match status" value="1"/>
</dbReference>
<dbReference type="InterPro" id="IPR050426">
    <property type="entry name" value="Glycosyltransferase_28"/>
</dbReference>
<dbReference type="EMBL" id="JBHTCH010000008">
    <property type="protein sequence ID" value="MFC7360310.1"/>
    <property type="molecule type" value="Genomic_DNA"/>
</dbReference>
<dbReference type="Pfam" id="PF06722">
    <property type="entry name" value="EryCIII-like_C"/>
    <property type="match status" value="1"/>
</dbReference>
<accession>A0ABW2N2U3</accession>
<sequence length="384" mass="40293">MERTPHDDAVKVVLASLPAFGHLYPLVPLALALERTGAEVVFATGGEFASRLPARTVAGAEESWAFSDATSEIGRRVERLGETASDKGLGQTLFVELCAPHVVDVMTGVLERERPDLIVFEQSNVGAAMAAHTTDVRAFCLAIVGWGRQWSAIYETVAAMAHAPAAGALAEALIDPHPPFLADVDATAPFPTMAMRPTAWSPDGPVQPWLLEPRRAPRVYLTMGTVFGRADLLRAAALEIADTGCEVLVATGPGIEPSALGDMPAAVHVEQEVPQAHLLPYVDLVVHHGGTGTVIGSLANGLPQIVVPQGADQFWNADHLAAEGACRIVPPGAPPGSIAAAATALTRQQAPEREAARRLGRVIAAMPSPDAVAQQLQTTPAPPR</sequence>
<dbReference type="Proteomes" id="UP001596524">
    <property type="component" value="Unassembled WGS sequence"/>
</dbReference>
<dbReference type="InterPro" id="IPR010610">
    <property type="entry name" value="EryCIII-like_C"/>
</dbReference>
<proteinExistence type="predicted"/>
<dbReference type="SUPFAM" id="SSF53756">
    <property type="entry name" value="UDP-Glycosyltransferase/glycogen phosphorylase"/>
    <property type="match status" value="1"/>
</dbReference>
<comment type="caution">
    <text evidence="2">The sequence shown here is derived from an EMBL/GenBank/DDBJ whole genome shotgun (WGS) entry which is preliminary data.</text>
</comment>
<evidence type="ECO:0000313" key="2">
    <source>
        <dbReference type="EMBL" id="MFC7360310.1"/>
    </source>
</evidence>